<evidence type="ECO:0000313" key="1">
    <source>
        <dbReference type="EMBL" id="HCO23281.1"/>
    </source>
</evidence>
<sequence length="28" mass="3074">MKPTSVCCARRVRGFTLIELLVVIAIIA</sequence>
<dbReference type="Pfam" id="PF07963">
    <property type="entry name" value="N_methyl"/>
    <property type="match status" value="1"/>
</dbReference>
<dbReference type="InterPro" id="IPR012902">
    <property type="entry name" value="N_methyl_site"/>
</dbReference>
<dbReference type="NCBIfam" id="TIGR02532">
    <property type="entry name" value="IV_pilin_GFxxxE"/>
    <property type="match status" value="1"/>
</dbReference>
<evidence type="ECO:0000313" key="2">
    <source>
        <dbReference type="Proteomes" id="UP000263642"/>
    </source>
</evidence>
<dbReference type="AlphaFoldDB" id="A0A3D3R333"/>
<organism evidence="1 2">
    <name type="scientific">Gimesia maris</name>
    <dbReference type="NCBI Taxonomy" id="122"/>
    <lineage>
        <taxon>Bacteria</taxon>
        <taxon>Pseudomonadati</taxon>
        <taxon>Planctomycetota</taxon>
        <taxon>Planctomycetia</taxon>
        <taxon>Planctomycetales</taxon>
        <taxon>Planctomycetaceae</taxon>
        <taxon>Gimesia</taxon>
    </lineage>
</organism>
<protein>
    <submittedName>
        <fullName evidence="1">Type II secretion system protein GspH</fullName>
    </submittedName>
</protein>
<feature type="non-terminal residue" evidence="1">
    <location>
        <position position="28"/>
    </location>
</feature>
<dbReference type="Proteomes" id="UP000263642">
    <property type="component" value="Unassembled WGS sequence"/>
</dbReference>
<reference evidence="1 2" key="1">
    <citation type="journal article" date="2018" name="Nat. Biotechnol.">
        <title>A standardized bacterial taxonomy based on genome phylogeny substantially revises the tree of life.</title>
        <authorList>
            <person name="Parks D.H."/>
            <person name="Chuvochina M."/>
            <person name="Waite D.W."/>
            <person name="Rinke C."/>
            <person name="Skarshewski A."/>
            <person name="Chaumeil P.A."/>
            <person name="Hugenholtz P."/>
        </authorList>
    </citation>
    <scope>NUCLEOTIDE SEQUENCE [LARGE SCALE GENOMIC DNA]</scope>
    <source>
        <strain evidence="1">UBA9375</strain>
    </source>
</reference>
<comment type="caution">
    <text evidence="1">The sequence shown here is derived from an EMBL/GenBank/DDBJ whole genome shotgun (WGS) entry which is preliminary data.</text>
</comment>
<dbReference type="EMBL" id="DQAY01000056">
    <property type="protein sequence ID" value="HCO23281.1"/>
    <property type="molecule type" value="Genomic_DNA"/>
</dbReference>
<name>A0A3D3R333_9PLAN</name>
<proteinExistence type="predicted"/>
<gene>
    <name evidence="1" type="ORF">DIT97_09585</name>
</gene>
<accession>A0A3D3R333</accession>